<dbReference type="GO" id="GO:0004630">
    <property type="term" value="F:phospholipase D activity"/>
    <property type="evidence" value="ECO:0007669"/>
    <property type="project" value="UniProtKB-EC"/>
</dbReference>
<feature type="domain" description="PLD phosphodiesterase" evidence="7">
    <location>
        <begin position="227"/>
        <end position="253"/>
    </location>
</feature>
<dbReference type="EC" id="3.1.4.4" evidence="3"/>
<dbReference type="Pfam" id="PF13091">
    <property type="entry name" value="PLDc_2"/>
    <property type="match status" value="2"/>
</dbReference>
<dbReference type="SUPFAM" id="SSF56024">
    <property type="entry name" value="Phospholipase D/nuclease"/>
    <property type="match status" value="2"/>
</dbReference>
<dbReference type="GO" id="GO:0016042">
    <property type="term" value="P:lipid catabolic process"/>
    <property type="evidence" value="ECO:0007669"/>
    <property type="project" value="UniProtKB-KW"/>
</dbReference>
<dbReference type="EMBL" id="CP001185">
    <property type="protein sequence ID" value="ACJ74957.1"/>
    <property type="molecule type" value="Genomic_DNA"/>
</dbReference>
<keyword evidence="4" id="KW-0378">Hydrolase</keyword>
<dbReference type="CDD" id="cd09116">
    <property type="entry name" value="PLDc_Nuc_like"/>
    <property type="match status" value="1"/>
</dbReference>
<evidence type="ECO:0000259" key="7">
    <source>
        <dbReference type="PROSITE" id="PS50035"/>
    </source>
</evidence>
<dbReference type="SMART" id="SM00155">
    <property type="entry name" value="PLDc"/>
    <property type="match status" value="2"/>
</dbReference>
<dbReference type="PANTHER" id="PTHR43856:SF1">
    <property type="entry name" value="MITOCHONDRIAL CARDIOLIPIN HYDROLASE"/>
    <property type="match status" value="1"/>
</dbReference>
<gene>
    <name evidence="8" type="ordered locus">THA_466</name>
</gene>
<dbReference type="eggNOG" id="COG1502">
    <property type="taxonomic scope" value="Bacteria"/>
</dbReference>
<name>B7IFU3_THEAB</name>
<dbReference type="KEGG" id="taf:THA_466"/>
<dbReference type="AlphaFoldDB" id="B7IFU3"/>
<comment type="catalytic activity">
    <reaction evidence="1">
        <text>a 1,2-diacyl-sn-glycero-3-phosphocholine + H2O = a 1,2-diacyl-sn-glycero-3-phosphate + choline + H(+)</text>
        <dbReference type="Rhea" id="RHEA:14445"/>
        <dbReference type="ChEBI" id="CHEBI:15354"/>
        <dbReference type="ChEBI" id="CHEBI:15377"/>
        <dbReference type="ChEBI" id="CHEBI:15378"/>
        <dbReference type="ChEBI" id="CHEBI:57643"/>
        <dbReference type="ChEBI" id="CHEBI:58608"/>
        <dbReference type="EC" id="3.1.4.4"/>
    </reaction>
</comment>
<dbReference type="GO" id="GO:0006793">
    <property type="term" value="P:phosphorus metabolic process"/>
    <property type="evidence" value="ECO:0007669"/>
    <property type="project" value="UniProtKB-ARBA"/>
</dbReference>
<dbReference type="InterPro" id="IPR051406">
    <property type="entry name" value="PLD_domain"/>
</dbReference>
<keyword evidence="9" id="KW-1185">Reference proteome</keyword>
<dbReference type="OrthoDB" id="37007at2"/>
<keyword evidence="6" id="KW-0443">Lipid metabolism</keyword>
<evidence type="ECO:0000313" key="8">
    <source>
        <dbReference type="EMBL" id="ACJ74957.1"/>
    </source>
</evidence>
<dbReference type="GO" id="GO:0016891">
    <property type="term" value="F:RNA endonuclease activity producing 5'-phosphomonoesters, hydrolytic mechanism"/>
    <property type="evidence" value="ECO:0007669"/>
    <property type="project" value="TreeGrafter"/>
</dbReference>
<dbReference type="Gene3D" id="3.30.870.10">
    <property type="entry name" value="Endonuclease Chain A"/>
    <property type="match status" value="2"/>
</dbReference>
<proteinExistence type="inferred from homology"/>
<dbReference type="Proteomes" id="UP000002453">
    <property type="component" value="Chromosome"/>
</dbReference>
<evidence type="ECO:0000256" key="4">
    <source>
        <dbReference type="ARBA" id="ARBA00022801"/>
    </source>
</evidence>
<dbReference type="RefSeq" id="WP_012579597.1">
    <property type="nucleotide sequence ID" value="NC_011653.1"/>
</dbReference>
<evidence type="ECO:0000256" key="5">
    <source>
        <dbReference type="ARBA" id="ARBA00022963"/>
    </source>
</evidence>
<dbReference type="PANTHER" id="PTHR43856">
    <property type="entry name" value="CARDIOLIPIN HYDROLASE"/>
    <property type="match status" value="1"/>
</dbReference>
<protein>
    <recommendedName>
        <fullName evidence="3">phospholipase D</fullName>
        <ecNumber evidence="3">3.1.4.4</ecNumber>
    </recommendedName>
</protein>
<evidence type="ECO:0000256" key="3">
    <source>
        <dbReference type="ARBA" id="ARBA00012027"/>
    </source>
</evidence>
<keyword evidence="5" id="KW-0442">Lipid degradation</keyword>
<dbReference type="HOGENOM" id="CLU_082411_0_0_0"/>
<reference evidence="8 9" key="1">
    <citation type="journal article" date="2009" name="J. Bacteriol.">
        <title>The genome of Thermosipho africanus TCF52B: lateral genetic connections to the Firmicutes and Archaea.</title>
        <authorList>
            <person name="Nesboe C.L."/>
            <person name="Bapteste E."/>
            <person name="Curtis B."/>
            <person name="Dahle H."/>
            <person name="Lopez P."/>
            <person name="Macleod D."/>
            <person name="Dlutek M."/>
            <person name="Bowman S."/>
            <person name="Zhaxybayeva O."/>
            <person name="Birkeland N.-K."/>
            <person name="Doolittle W.F."/>
        </authorList>
    </citation>
    <scope>NUCLEOTIDE SEQUENCE [LARGE SCALE GENOMIC DNA]</scope>
    <source>
        <strain evidence="8 9">TCF52B</strain>
    </source>
</reference>
<dbReference type="PROSITE" id="PS50035">
    <property type="entry name" value="PLD"/>
    <property type="match status" value="2"/>
</dbReference>
<evidence type="ECO:0000313" key="9">
    <source>
        <dbReference type="Proteomes" id="UP000002453"/>
    </source>
</evidence>
<dbReference type="STRING" id="484019.THA_466"/>
<organism evidence="8 9">
    <name type="scientific">Thermosipho africanus (strain TCF52B)</name>
    <dbReference type="NCBI Taxonomy" id="484019"/>
    <lineage>
        <taxon>Bacteria</taxon>
        <taxon>Thermotogati</taxon>
        <taxon>Thermotogota</taxon>
        <taxon>Thermotogae</taxon>
        <taxon>Thermotogales</taxon>
        <taxon>Fervidobacteriaceae</taxon>
        <taxon>Thermosipho</taxon>
    </lineage>
</organism>
<dbReference type="InterPro" id="IPR001736">
    <property type="entry name" value="PLipase_D/transphosphatidylase"/>
</dbReference>
<evidence type="ECO:0000256" key="6">
    <source>
        <dbReference type="ARBA" id="ARBA00023098"/>
    </source>
</evidence>
<dbReference type="InterPro" id="IPR025202">
    <property type="entry name" value="PLD-like_dom"/>
</dbReference>
<accession>B7IFU3</accession>
<feature type="domain" description="PLD phosphodiesterase" evidence="7">
    <location>
        <begin position="89"/>
        <end position="115"/>
    </location>
</feature>
<evidence type="ECO:0000256" key="1">
    <source>
        <dbReference type="ARBA" id="ARBA00000798"/>
    </source>
</evidence>
<comment type="similarity">
    <text evidence="2">Belongs to the phospholipase D family.</text>
</comment>
<sequence>MKISSVLIIFLSLVAFSANIYFTEFVDLTDIVIDFINNSNNFLYVSSYSLDNYYVVEAINRLSEKGLDVRVILEVSNKDLKCKVLKDYEKSLHHAKFMVNDNGVIFGSANFTDSGLFEGYNDIVVFEKDKVEDFKNLFLNLWNEGKVSGCKNFFVVGYDDVESKLLEFIQSAKKRIYVCVYALTNQKVFALLKYKESRGVEIKIITDKWFNNSILKKYPIRNIVIVRDKMLHHKFVIVDNSVFLGSVNITVNGLTKNFEMAYISNQFLNSYLKVFDYLWRRYSENKDIED</sequence>
<evidence type="ECO:0000256" key="2">
    <source>
        <dbReference type="ARBA" id="ARBA00008664"/>
    </source>
</evidence>